<dbReference type="RefSeq" id="WP_124703181.1">
    <property type="nucleotide sequence ID" value="NZ_BGOW01000001.1"/>
</dbReference>
<dbReference type="EMBL" id="BGOW01000001">
    <property type="protein sequence ID" value="GBL44340.1"/>
    <property type="molecule type" value="Genomic_DNA"/>
</dbReference>
<organism evidence="2 3">
    <name type="scientific">Sulfuriferula multivorans</name>
    <dbReference type="NCBI Taxonomy" id="1559896"/>
    <lineage>
        <taxon>Bacteria</taxon>
        <taxon>Pseudomonadati</taxon>
        <taxon>Pseudomonadota</taxon>
        <taxon>Betaproteobacteria</taxon>
        <taxon>Nitrosomonadales</taxon>
        <taxon>Sulfuricellaceae</taxon>
        <taxon>Sulfuriferula</taxon>
    </lineage>
</organism>
<dbReference type="PROSITE" id="PS51257">
    <property type="entry name" value="PROKAR_LIPOPROTEIN"/>
    <property type="match status" value="1"/>
</dbReference>
<feature type="chain" id="PRO_5019531207" description="Lipoprotein" evidence="1">
    <location>
        <begin position="23"/>
        <end position="124"/>
    </location>
</feature>
<evidence type="ECO:0000313" key="2">
    <source>
        <dbReference type="EMBL" id="GBL44340.1"/>
    </source>
</evidence>
<feature type="signal peptide" evidence="1">
    <location>
        <begin position="1"/>
        <end position="22"/>
    </location>
</feature>
<evidence type="ECO:0000256" key="1">
    <source>
        <dbReference type="SAM" id="SignalP"/>
    </source>
</evidence>
<comment type="caution">
    <text evidence="2">The sequence shown here is derived from an EMBL/GenBank/DDBJ whole genome shotgun (WGS) entry which is preliminary data.</text>
</comment>
<sequence length="124" mass="14467">MRRRIFPLLVATTLTLMLASCASLPPPAPVTVAEVVRLSHEGDPPDQIIQRMRDAGTVYRLKASQFARLHQQGVSDEVLDYMQHTYLEAVRRDQHMQDWNSWWPAPDGYFYGRCYYGAWPYRCY</sequence>
<gene>
    <name evidence="2" type="ORF">SFMTTN_0135</name>
</gene>
<evidence type="ECO:0008006" key="4">
    <source>
        <dbReference type="Google" id="ProtNLM"/>
    </source>
</evidence>
<keyword evidence="3" id="KW-1185">Reference proteome</keyword>
<dbReference type="AlphaFoldDB" id="A0A401J9T9"/>
<keyword evidence="1" id="KW-0732">Signal</keyword>
<accession>A0A401J9T9</accession>
<dbReference type="OrthoDB" id="8537097at2"/>
<evidence type="ECO:0000313" key="3">
    <source>
        <dbReference type="Proteomes" id="UP000286806"/>
    </source>
</evidence>
<name>A0A401J9T9_9PROT</name>
<proteinExistence type="predicted"/>
<protein>
    <recommendedName>
        <fullName evidence="4">Lipoprotein</fullName>
    </recommendedName>
</protein>
<dbReference type="Proteomes" id="UP000286806">
    <property type="component" value="Unassembled WGS sequence"/>
</dbReference>
<reference evidence="2 3" key="1">
    <citation type="journal article" date="2019" name="Front. Microbiol.">
        <title>Genomes of Neutrophilic Sulfur-Oxidizing Chemolithoautotrophs Representing 9 Proteobacterial Species From 8 Genera.</title>
        <authorList>
            <person name="Watanabe T."/>
            <person name="Kojima H."/>
            <person name="Umezawa K."/>
            <person name="Hori C."/>
            <person name="Takasuka T.E."/>
            <person name="Kato Y."/>
            <person name="Fukui M."/>
        </authorList>
    </citation>
    <scope>NUCLEOTIDE SEQUENCE [LARGE SCALE GENOMIC DNA]</scope>
    <source>
        <strain evidence="2 3">TTN</strain>
    </source>
</reference>